<accession>A0ABD2YMB0</accession>
<dbReference type="AlphaFoldDB" id="A0ABD2YMB0"/>
<evidence type="ECO:0000313" key="2">
    <source>
        <dbReference type="Proteomes" id="UP001630127"/>
    </source>
</evidence>
<proteinExistence type="predicted"/>
<organism evidence="1 2">
    <name type="scientific">Cinchona calisaya</name>
    <dbReference type="NCBI Taxonomy" id="153742"/>
    <lineage>
        <taxon>Eukaryota</taxon>
        <taxon>Viridiplantae</taxon>
        <taxon>Streptophyta</taxon>
        <taxon>Embryophyta</taxon>
        <taxon>Tracheophyta</taxon>
        <taxon>Spermatophyta</taxon>
        <taxon>Magnoliopsida</taxon>
        <taxon>eudicotyledons</taxon>
        <taxon>Gunneridae</taxon>
        <taxon>Pentapetalae</taxon>
        <taxon>asterids</taxon>
        <taxon>lamiids</taxon>
        <taxon>Gentianales</taxon>
        <taxon>Rubiaceae</taxon>
        <taxon>Cinchonoideae</taxon>
        <taxon>Cinchoneae</taxon>
        <taxon>Cinchona</taxon>
    </lineage>
</organism>
<dbReference type="PANTHER" id="PTHR34970">
    <property type="entry name" value="ABC TRANSPORTER A FAMILY PROTEIN"/>
    <property type="match status" value="1"/>
</dbReference>
<evidence type="ECO:0000313" key="1">
    <source>
        <dbReference type="EMBL" id="KAL3507055.1"/>
    </source>
</evidence>
<protein>
    <submittedName>
        <fullName evidence="1">Uncharacterized protein</fullName>
    </submittedName>
</protein>
<dbReference type="EMBL" id="JBJUIK010000013">
    <property type="protein sequence ID" value="KAL3507055.1"/>
    <property type="molecule type" value="Genomic_DNA"/>
</dbReference>
<dbReference type="PANTHER" id="PTHR34970:SF5">
    <property type="entry name" value="PROTEIN, PUTATIVE-RELATED"/>
    <property type="match status" value="1"/>
</dbReference>
<comment type="caution">
    <text evidence="1">The sequence shown here is derived from an EMBL/GenBank/DDBJ whole genome shotgun (WGS) entry which is preliminary data.</text>
</comment>
<name>A0ABD2YMB0_9GENT</name>
<reference evidence="1 2" key="1">
    <citation type="submission" date="2024-11" db="EMBL/GenBank/DDBJ databases">
        <title>A near-complete genome assembly of Cinchona calisaya.</title>
        <authorList>
            <person name="Lian D.C."/>
            <person name="Zhao X.W."/>
            <person name="Wei L."/>
        </authorList>
    </citation>
    <scope>NUCLEOTIDE SEQUENCE [LARGE SCALE GENOMIC DNA]</scope>
    <source>
        <tissue evidence="1">Nenye</tissue>
    </source>
</reference>
<sequence length="72" mass="8223">MIGIRLRWFAFGFAVASTIGHFVFKDLQAHREAHFFQVGEKFSALDTRVTNLKRVFLNNPNSDVHSGESDLK</sequence>
<dbReference type="Proteomes" id="UP001630127">
    <property type="component" value="Unassembled WGS sequence"/>
</dbReference>
<gene>
    <name evidence="1" type="ORF">ACH5RR_032437</name>
</gene>
<keyword evidence="2" id="KW-1185">Reference proteome</keyword>